<comment type="caution">
    <text evidence="2">The sequence shown here is derived from an EMBL/GenBank/DDBJ whole genome shotgun (WGS) entry which is preliminary data.</text>
</comment>
<dbReference type="EMBL" id="BAAANN010000010">
    <property type="protein sequence ID" value="GAA1956903.1"/>
    <property type="molecule type" value="Genomic_DNA"/>
</dbReference>
<proteinExistence type="predicted"/>
<dbReference type="RefSeq" id="WP_344417759.1">
    <property type="nucleotide sequence ID" value="NZ_BAAANN010000010.1"/>
</dbReference>
<evidence type="ECO:0000259" key="1">
    <source>
        <dbReference type="Pfam" id="PF07993"/>
    </source>
</evidence>
<dbReference type="Proteomes" id="UP001501116">
    <property type="component" value="Unassembled WGS sequence"/>
</dbReference>
<dbReference type="InterPro" id="IPR013120">
    <property type="entry name" value="FAR_NAD-bd"/>
</dbReference>
<dbReference type="Pfam" id="PF07993">
    <property type="entry name" value="NAD_binding_4"/>
    <property type="match status" value="2"/>
</dbReference>
<gene>
    <name evidence="2" type="ORF">GCM10009754_28640</name>
</gene>
<evidence type="ECO:0000313" key="3">
    <source>
        <dbReference type="Proteomes" id="UP001501116"/>
    </source>
</evidence>
<reference evidence="2 3" key="1">
    <citation type="journal article" date="2019" name="Int. J. Syst. Evol. Microbiol.">
        <title>The Global Catalogue of Microorganisms (GCM) 10K type strain sequencing project: providing services to taxonomists for standard genome sequencing and annotation.</title>
        <authorList>
            <consortium name="The Broad Institute Genomics Platform"/>
            <consortium name="The Broad Institute Genome Sequencing Center for Infectious Disease"/>
            <person name="Wu L."/>
            <person name="Ma J."/>
        </authorList>
    </citation>
    <scope>NUCLEOTIDE SEQUENCE [LARGE SCALE GENOMIC DNA]</scope>
    <source>
        <strain evidence="2 3">JCM 14545</strain>
    </source>
</reference>
<dbReference type="SUPFAM" id="SSF51735">
    <property type="entry name" value="NAD(P)-binding Rossmann-fold domains"/>
    <property type="match status" value="1"/>
</dbReference>
<dbReference type="PANTHER" id="PTHR11011">
    <property type="entry name" value="MALE STERILITY PROTEIN 2-RELATED"/>
    <property type="match status" value="1"/>
</dbReference>
<dbReference type="Gene3D" id="3.40.50.720">
    <property type="entry name" value="NAD(P)-binding Rossmann-like Domain"/>
    <property type="match status" value="1"/>
</dbReference>
<feature type="domain" description="Thioester reductase (TE)" evidence="1">
    <location>
        <begin position="123"/>
        <end position="201"/>
    </location>
</feature>
<protein>
    <submittedName>
        <fullName evidence="2">SDR family oxidoreductase</fullName>
    </submittedName>
</protein>
<dbReference type="InterPro" id="IPR026055">
    <property type="entry name" value="FAR"/>
</dbReference>
<keyword evidence="3" id="KW-1185">Reference proteome</keyword>
<sequence length="342" mass="36082">MPARTILLTGASGLVGSALARALDGHHVISLAHRKPVDGQAVHGDITRPWLGLHPGEYRRLAGTVDVVVHCAGLVHFNAPADRLHDVNVRGVGHILCFAEDAGARIVHGSTAYVTRAADGITLSAYAHSKASGETLVRESGLSAAIARISTVVGDSSNGRIARLQAFHYLLGAALSGQLPFLPASTATHIDLLPTDTLAHALAALATNDQANGDYWLTAGPAATPLSRIIDIGFPLAAGKLRDHPRRRDIDPTVFRPRIIDPAVCDQVIDMALSHTKPDAAPSVIQHIVGLMATYNNAPELPTSLGTIPGGPPAPNRAAQEKAVEALCRHLLALPHETWHWV</sequence>
<dbReference type="InterPro" id="IPR002347">
    <property type="entry name" value="SDR_fam"/>
</dbReference>
<dbReference type="PRINTS" id="PR00081">
    <property type="entry name" value="GDHRDH"/>
</dbReference>
<name>A0ABN2QS88_9PSEU</name>
<dbReference type="InterPro" id="IPR036291">
    <property type="entry name" value="NAD(P)-bd_dom_sf"/>
</dbReference>
<feature type="domain" description="Thioester reductase (TE)" evidence="1">
    <location>
        <begin position="40"/>
        <end position="118"/>
    </location>
</feature>
<accession>A0ABN2QS88</accession>
<evidence type="ECO:0000313" key="2">
    <source>
        <dbReference type="EMBL" id="GAA1956903.1"/>
    </source>
</evidence>
<organism evidence="2 3">
    <name type="scientific">Amycolatopsis minnesotensis</name>
    <dbReference type="NCBI Taxonomy" id="337894"/>
    <lineage>
        <taxon>Bacteria</taxon>
        <taxon>Bacillati</taxon>
        <taxon>Actinomycetota</taxon>
        <taxon>Actinomycetes</taxon>
        <taxon>Pseudonocardiales</taxon>
        <taxon>Pseudonocardiaceae</taxon>
        <taxon>Amycolatopsis</taxon>
    </lineage>
</organism>